<evidence type="ECO:0000256" key="4">
    <source>
        <dbReference type="ARBA" id="ARBA00022679"/>
    </source>
</evidence>
<gene>
    <name evidence="13" type="ORF">T310_3605</name>
</gene>
<evidence type="ECO:0000313" key="14">
    <source>
        <dbReference type="Proteomes" id="UP000053958"/>
    </source>
</evidence>
<evidence type="ECO:0000256" key="8">
    <source>
        <dbReference type="ARBA" id="ARBA00061109"/>
    </source>
</evidence>
<comment type="catalytic activity">
    <reaction evidence="7">
        <text>adenosine(1779)/adenosine(1780) in 18S rRNA + 4 S-adenosyl-L-methionine = N(6)-dimethyladenosine(1779)/N(6)-dimethyladenosine(1780) in 18S rRNA + 4 S-adenosyl-L-homocysteine + 4 H(+)</text>
        <dbReference type="Rhea" id="RHEA:42780"/>
        <dbReference type="Rhea" id="RHEA-COMP:10234"/>
        <dbReference type="Rhea" id="RHEA-COMP:10236"/>
        <dbReference type="ChEBI" id="CHEBI:15378"/>
        <dbReference type="ChEBI" id="CHEBI:57856"/>
        <dbReference type="ChEBI" id="CHEBI:59789"/>
        <dbReference type="ChEBI" id="CHEBI:74411"/>
        <dbReference type="ChEBI" id="CHEBI:74493"/>
        <dbReference type="EC" id="2.1.1.183"/>
    </reaction>
</comment>
<organism evidence="13 14">
    <name type="scientific">Rasamsonia emersonii (strain ATCC 16479 / CBS 393.64 / IMI 116815)</name>
    <dbReference type="NCBI Taxonomy" id="1408163"/>
    <lineage>
        <taxon>Eukaryota</taxon>
        <taxon>Fungi</taxon>
        <taxon>Dikarya</taxon>
        <taxon>Ascomycota</taxon>
        <taxon>Pezizomycotina</taxon>
        <taxon>Eurotiomycetes</taxon>
        <taxon>Eurotiomycetidae</taxon>
        <taxon>Eurotiales</taxon>
        <taxon>Trichocomaceae</taxon>
        <taxon>Rasamsonia</taxon>
    </lineage>
</organism>
<dbReference type="PROSITE" id="PS51689">
    <property type="entry name" value="SAM_RNA_A_N6_MT"/>
    <property type="match status" value="1"/>
</dbReference>
<proteinExistence type="inferred from homology"/>
<keyword evidence="4 9" id="KW-0808">Transferase</keyword>
<feature type="compositionally biased region" description="Acidic residues" evidence="11">
    <location>
        <begin position="270"/>
        <end position="301"/>
    </location>
</feature>
<dbReference type="RefSeq" id="XP_013329011.1">
    <property type="nucleotide sequence ID" value="XM_013473557.1"/>
</dbReference>
<dbReference type="GO" id="GO:0003723">
    <property type="term" value="F:RNA binding"/>
    <property type="evidence" value="ECO:0007669"/>
    <property type="project" value="UniProtKB-UniRule"/>
</dbReference>
<feature type="binding site" evidence="9">
    <location>
        <position position="41"/>
    </location>
    <ligand>
        <name>S-adenosyl-L-methionine</name>
        <dbReference type="ChEBI" id="CHEBI:59789"/>
    </ligand>
</feature>
<evidence type="ECO:0000256" key="5">
    <source>
        <dbReference type="ARBA" id="ARBA00022691"/>
    </source>
</evidence>
<dbReference type="OrthoDB" id="74991at2759"/>
<dbReference type="Proteomes" id="UP000053958">
    <property type="component" value="Unassembled WGS sequence"/>
</dbReference>
<evidence type="ECO:0000256" key="7">
    <source>
        <dbReference type="ARBA" id="ARBA00049478"/>
    </source>
</evidence>
<feature type="domain" description="Ribosomal RNA adenine methylase transferase N-terminal" evidence="12">
    <location>
        <begin position="48"/>
        <end position="217"/>
    </location>
</feature>
<dbReference type="PROSITE" id="PS01131">
    <property type="entry name" value="RRNA_A_DIMETH"/>
    <property type="match status" value="1"/>
</dbReference>
<dbReference type="InterPro" id="IPR001737">
    <property type="entry name" value="KsgA/Erm"/>
</dbReference>
<name>A0A0F4YVZ2_RASE3</name>
<evidence type="ECO:0000256" key="10">
    <source>
        <dbReference type="RuleBase" id="RU362106"/>
    </source>
</evidence>
<dbReference type="InterPro" id="IPR029063">
    <property type="entry name" value="SAM-dependent_MTases_sf"/>
</dbReference>
<feature type="binding site" evidence="9">
    <location>
        <position position="117"/>
    </location>
    <ligand>
        <name>S-adenosyl-L-methionine</name>
        <dbReference type="ChEBI" id="CHEBI:59789"/>
    </ligand>
</feature>
<keyword evidence="3 9" id="KW-0489">Methyltransferase</keyword>
<dbReference type="InterPro" id="IPR020596">
    <property type="entry name" value="rRNA_Ade_Mease_Trfase_CS"/>
</dbReference>
<dbReference type="InterPro" id="IPR020598">
    <property type="entry name" value="rRNA_Ade_methylase_Trfase_N"/>
</dbReference>
<feature type="binding site" evidence="9">
    <location>
        <position position="89"/>
    </location>
    <ligand>
        <name>S-adenosyl-L-methionine</name>
        <dbReference type="ChEBI" id="CHEBI:59789"/>
    </ligand>
</feature>
<dbReference type="EC" id="2.1.1.-" evidence="10"/>
<dbReference type="SMART" id="SM00650">
    <property type="entry name" value="rADc"/>
    <property type="match status" value="1"/>
</dbReference>
<feature type="region of interest" description="Disordered" evidence="11">
    <location>
        <begin position="268"/>
        <end position="301"/>
    </location>
</feature>
<feature type="binding site" evidence="9">
    <location>
        <position position="132"/>
    </location>
    <ligand>
        <name>S-adenosyl-L-methionine</name>
        <dbReference type="ChEBI" id="CHEBI:59789"/>
    </ligand>
</feature>
<feature type="binding site" evidence="9">
    <location>
        <position position="68"/>
    </location>
    <ligand>
        <name>S-adenosyl-L-methionine</name>
        <dbReference type="ChEBI" id="CHEBI:59789"/>
    </ligand>
</feature>
<dbReference type="Pfam" id="PF00398">
    <property type="entry name" value="RrnaAD"/>
    <property type="match status" value="1"/>
</dbReference>
<dbReference type="PANTHER" id="PTHR11727">
    <property type="entry name" value="DIMETHYLADENOSINE TRANSFERASE"/>
    <property type="match status" value="1"/>
</dbReference>
<dbReference type="STRING" id="1408163.A0A0F4YVZ2"/>
<reference evidence="13 14" key="1">
    <citation type="submission" date="2015-04" db="EMBL/GenBank/DDBJ databases">
        <authorList>
            <person name="Heijne W.H."/>
            <person name="Fedorova N.D."/>
            <person name="Nierman W.C."/>
            <person name="Vollebregt A.W."/>
            <person name="Zhao Z."/>
            <person name="Wu L."/>
            <person name="Kumar M."/>
            <person name="Stam H."/>
            <person name="van den Berg M.A."/>
            <person name="Pel H.J."/>
        </authorList>
    </citation>
    <scope>NUCLEOTIDE SEQUENCE [LARGE SCALE GENOMIC DNA]</scope>
    <source>
        <strain evidence="13 14">CBS 393.64</strain>
    </source>
</reference>
<evidence type="ECO:0000259" key="12">
    <source>
        <dbReference type="SMART" id="SM00650"/>
    </source>
</evidence>
<evidence type="ECO:0000256" key="1">
    <source>
        <dbReference type="ARBA" id="ARBA00002977"/>
    </source>
</evidence>
<comment type="function">
    <text evidence="1">Specifically dimethylates two adjacent adenosines in the loop of a conserved hairpin near the 3'-end of 18S rRNA in the 40S particle.</text>
</comment>
<dbReference type="Gene3D" id="3.40.50.150">
    <property type="entry name" value="Vaccinia Virus protein VP39"/>
    <property type="match status" value="1"/>
</dbReference>
<dbReference type="GO" id="GO:0052909">
    <property type="term" value="F:18S rRNA (adenine(1779)-N(6)/adenine(1780)-N(6))-dimethyltransferase activity"/>
    <property type="evidence" value="ECO:0007669"/>
    <property type="project" value="UniProtKB-EC"/>
</dbReference>
<keyword evidence="6 9" id="KW-0694">RNA-binding</keyword>
<evidence type="ECO:0000256" key="9">
    <source>
        <dbReference type="PROSITE-ProRule" id="PRU01026"/>
    </source>
</evidence>
<dbReference type="AlphaFoldDB" id="A0A0F4YVZ2"/>
<evidence type="ECO:0000256" key="6">
    <source>
        <dbReference type="ARBA" id="ARBA00022884"/>
    </source>
</evidence>
<evidence type="ECO:0000313" key="13">
    <source>
        <dbReference type="EMBL" id="KKA22399.1"/>
    </source>
</evidence>
<dbReference type="CDD" id="cd02440">
    <property type="entry name" value="AdoMet_MTases"/>
    <property type="match status" value="1"/>
</dbReference>
<dbReference type="GO" id="GO:0005730">
    <property type="term" value="C:nucleolus"/>
    <property type="evidence" value="ECO:0007669"/>
    <property type="project" value="TreeGrafter"/>
</dbReference>
<dbReference type="GO" id="GO:0000462">
    <property type="term" value="P:maturation of SSU-rRNA from tricistronic rRNA transcript (SSU-rRNA, 5.8S rRNA, LSU-rRNA)"/>
    <property type="evidence" value="ECO:0007669"/>
    <property type="project" value="EnsemblFungi"/>
</dbReference>
<feature type="binding site" evidence="9">
    <location>
        <position position="43"/>
    </location>
    <ligand>
        <name>S-adenosyl-L-methionine</name>
        <dbReference type="ChEBI" id="CHEBI:59789"/>
    </ligand>
</feature>
<keyword evidence="2 10" id="KW-0698">rRNA processing</keyword>
<dbReference type="NCBIfam" id="TIGR00755">
    <property type="entry name" value="ksgA"/>
    <property type="match status" value="1"/>
</dbReference>
<keyword evidence="5 9" id="KW-0949">S-adenosyl-L-methionine</keyword>
<dbReference type="SUPFAM" id="SSF53335">
    <property type="entry name" value="S-adenosyl-L-methionine-dependent methyltransferases"/>
    <property type="match status" value="1"/>
</dbReference>
<keyword evidence="14" id="KW-1185">Reference proteome</keyword>
<dbReference type="GeneID" id="25315954"/>
<dbReference type="EMBL" id="LASV01000143">
    <property type="protein sequence ID" value="KKA22399.1"/>
    <property type="molecule type" value="Genomic_DNA"/>
</dbReference>
<dbReference type="GO" id="GO:0030688">
    <property type="term" value="C:preribosome, small subunit precursor"/>
    <property type="evidence" value="ECO:0007669"/>
    <property type="project" value="EnsemblFungi"/>
</dbReference>
<dbReference type="PANTHER" id="PTHR11727:SF7">
    <property type="entry name" value="DIMETHYLADENOSINE TRANSFERASE-RELATED"/>
    <property type="match status" value="1"/>
</dbReference>
<sequence>MPKASSKKRNSASSASPYAQAAAKTKAANSIFKMNTDIGQHVLKNPGIAQAIVDKADLKQSDIVLEVGPGSGNLTVKILEKAKKVIAVELDPRMAAEVTKRVQGKPEQKRLEVVIGDVIKTDLPYFDVCISNTPYQISSPLTFKLLATTPAPRVCILMFQREFAMRLFAKPGDKLYSRLSVNAQMWAKIDHVMKVGKNNFKPPPAVESSVVRLVPKNPRPQISYEEWDGLLRIAFVRKNKTLRSSFFGTSSVMDLLETNYRTWCAQNDIPVEDGPADENDNTEMDMGETETGEEEWDGNMDVDEDEDVPDFFKDEASSRLQEALKNKPSRKKKGKVAQLVREKVRQVLEDDTGLADKRARMCDEGDFLKLLWAFNQRGIHFS</sequence>
<dbReference type="FunFam" id="3.40.50.150:FF:000007">
    <property type="entry name" value="rRNA adenine N(6)-methyltransferase"/>
    <property type="match status" value="1"/>
</dbReference>
<accession>A0A0F4YVZ2</accession>
<dbReference type="InterPro" id="IPR011530">
    <property type="entry name" value="rRNA_adenine_dimethylase"/>
</dbReference>
<dbReference type="Gene3D" id="1.10.8.480">
    <property type="match status" value="1"/>
</dbReference>
<evidence type="ECO:0000256" key="11">
    <source>
        <dbReference type="SAM" id="MobiDB-lite"/>
    </source>
</evidence>
<comment type="similarity">
    <text evidence="8 9 10">Belongs to the class I-like SAM-binding methyltransferase superfamily. rRNA adenine N(6)-methyltransferase family.</text>
</comment>
<protein>
    <recommendedName>
        <fullName evidence="10">rRNA adenine N(6)-methyltransferase</fullName>
        <ecNumber evidence="10">2.1.1.-</ecNumber>
    </recommendedName>
</protein>
<evidence type="ECO:0000256" key="2">
    <source>
        <dbReference type="ARBA" id="ARBA00022552"/>
    </source>
</evidence>
<comment type="caution">
    <text evidence="13">The sequence shown here is derived from an EMBL/GenBank/DDBJ whole genome shotgun (WGS) entry which is preliminary data.</text>
</comment>
<evidence type="ECO:0000256" key="3">
    <source>
        <dbReference type="ARBA" id="ARBA00022603"/>
    </source>
</evidence>